<organism evidence="9 10">
    <name type="scientific">Cyclotella cryptica</name>
    <dbReference type="NCBI Taxonomy" id="29204"/>
    <lineage>
        <taxon>Eukaryota</taxon>
        <taxon>Sar</taxon>
        <taxon>Stramenopiles</taxon>
        <taxon>Ochrophyta</taxon>
        <taxon>Bacillariophyta</taxon>
        <taxon>Coscinodiscophyceae</taxon>
        <taxon>Thalassiosirophycidae</taxon>
        <taxon>Stephanodiscales</taxon>
        <taxon>Stephanodiscaceae</taxon>
        <taxon>Cyclotella</taxon>
    </lineage>
</organism>
<comment type="subcellular location">
    <subcellularLocation>
        <location evidence="1">Cell membrane</location>
        <topology evidence="1">Multi-pass membrane protein</topology>
    </subcellularLocation>
</comment>
<evidence type="ECO:0000256" key="5">
    <source>
        <dbReference type="ARBA" id="ARBA00022989"/>
    </source>
</evidence>
<feature type="transmembrane region" description="Helical" evidence="8">
    <location>
        <begin position="114"/>
        <end position="137"/>
    </location>
</feature>
<feature type="transmembrane region" description="Helical" evidence="8">
    <location>
        <begin position="158"/>
        <end position="176"/>
    </location>
</feature>
<evidence type="ECO:0000256" key="6">
    <source>
        <dbReference type="ARBA" id="ARBA00023136"/>
    </source>
</evidence>
<feature type="region of interest" description="Disordered" evidence="7">
    <location>
        <begin position="1"/>
        <end position="55"/>
    </location>
</feature>
<evidence type="ECO:0000256" key="3">
    <source>
        <dbReference type="ARBA" id="ARBA00022475"/>
    </source>
</evidence>
<feature type="transmembrane region" description="Helical" evidence="8">
    <location>
        <begin position="545"/>
        <end position="565"/>
    </location>
</feature>
<dbReference type="Proteomes" id="UP001516023">
    <property type="component" value="Unassembled WGS sequence"/>
</dbReference>
<keyword evidence="4 8" id="KW-0812">Transmembrane</keyword>
<feature type="transmembrane region" description="Helical" evidence="8">
    <location>
        <begin position="734"/>
        <end position="752"/>
    </location>
</feature>
<dbReference type="AlphaFoldDB" id="A0ABD3PKV8"/>
<gene>
    <name evidence="9" type="ORF">HJC23_002896</name>
</gene>
<feature type="transmembrane region" description="Helical" evidence="8">
    <location>
        <begin position="328"/>
        <end position="346"/>
    </location>
</feature>
<evidence type="ECO:0000313" key="10">
    <source>
        <dbReference type="Proteomes" id="UP001516023"/>
    </source>
</evidence>
<dbReference type="Pfam" id="PF02028">
    <property type="entry name" value="BCCT"/>
    <property type="match status" value="2"/>
</dbReference>
<dbReference type="PANTHER" id="PTHR30047:SF7">
    <property type="entry name" value="HIGH-AFFINITY CHOLINE TRANSPORT PROTEIN"/>
    <property type="match status" value="1"/>
</dbReference>
<proteinExistence type="predicted"/>
<feature type="transmembrane region" description="Helical" evidence="8">
    <location>
        <begin position="592"/>
        <end position="610"/>
    </location>
</feature>
<keyword evidence="5 8" id="KW-1133">Transmembrane helix</keyword>
<comment type="caution">
    <text evidence="9">The sequence shown here is derived from an EMBL/GenBank/DDBJ whole genome shotgun (WGS) entry which is preliminary data.</text>
</comment>
<dbReference type="EMBL" id="JABMIG020000165">
    <property type="protein sequence ID" value="KAL3787971.1"/>
    <property type="molecule type" value="Genomic_DNA"/>
</dbReference>
<dbReference type="InterPro" id="IPR000060">
    <property type="entry name" value="BCCT_transptr"/>
</dbReference>
<sequence>MSEPQEGKQPALKESDEVLKPSTQTPQATKESTTKDLDAESDEDMGKAPKATNPTKVYPMRETTFAVPGSNEKICFNGLVSFIALVFLWGMTIFCMTHPSAAQSELGRWFQSTIQYFTWFYIVGNPVMFAFIVWVAYRYGHIKLGHKDDVPEFSDVTYFSMLFSAGVGVGLFFYGVSEPLWHQSSNYFANAGYHTQDEVDQWALEITMYHWGFAAWSPYLIMALATGLSSYCFDLPLTVRSTFYPIFGDYVWGWLGDLLDSWSIVMTVAGICTSLGLGTMQLTTGLQRLGWIDSNKDDLSGTYVIIVWVITLFATISVVTGLKVGIKALSLLGFILGCLILFLCFVMEKSYYLLNLLVQTSGFYLQWSFFQVPFWTDAFASLNPGEGRAIDGKAGESWWIGSWTVFYMAWWVSWTCFVGIFIGRISKNRPIRNVVAGVFLAPTAYALVWFSFMGGIGLRQSRQALELKKLGADFFQDEAYFQSSESTFCYDVPQEDVTVDGNVIFTNTLLGITPVCEFDSANSEMAWFNVMFSFSYPGTGIDGNFAGFGEIMAGLSIFALAIYFITSSDSGSLVVDALASNGREEHHWLQRVFWAFTEGAVATGLLYAGGADALSALQAASIVFGLPYNFFVFFMCWTVYKMCAALDAQGQDDFHDPKVLLPKKSWEMPLFGGVFNTIEVVFSAGKIHPLLQEAGIKAPSVNDYGRFIKNLIFPFSTMYSIYSAIDMKEKKGNVNLFMTAVYTVLHFLWIALFCCGTINYGFIAFGWMVFFVNTCLLISVRNEIRSKLGITGNIVGDFIACSFMYPQGLLQMEKQLFEFNEDHMDKDAVDEDDIAQDETGINHLTDFVETA</sequence>
<protein>
    <submittedName>
        <fullName evidence="9">Uncharacterized protein</fullName>
    </submittedName>
</protein>
<keyword evidence="6 8" id="KW-0472">Membrane</keyword>
<feature type="transmembrane region" description="Helical" evidence="8">
    <location>
        <begin position="74"/>
        <end position="94"/>
    </location>
</feature>
<evidence type="ECO:0000313" key="9">
    <source>
        <dbReference type="EMBL" id="KAL3787971.1"/>
    </source>
</evidence>
<reference evidence="9 10" key="1">
    <citation type="journal article" date="2020" name="G3 (Bethesda)">
        <title>Improved Reference Genome for Cyclotella cryptica CCMP332, a Model for Cell Wall Morphogenesis, Salinity Adaptation, and Lipid Production in Diatoms (Bacillariophyta).</title>
        <authorList>
            <person name="Roberts W.R."/>
            <person name="Downey K.M."/>
            <person name="Ruck E.C."/>
            <person name="Traller J.C."/>
            <person name="Alverson A.J."/>
        </authorList>
    </citation>
    <scope>NUCLEOTIDE SEQUENCE [LARGE SCALE GENOMIC DNA]</scope>
    <source>
        <strain evidence="9 10">CCMP332</strain>
    </source>
</reference>
<keyword evidence="3" id="KW-1003">Cell membrane</keyword>
<feature type="transmembrane region" description="Helical" evidence="8">
    <location>
        <begin position="398"/>
        <end position="422"/>
    </location>
</feature>
<evidence type="ECO:0000256" key="1">
    <source>
        <dbReference type="ARBA" id="ARBA00004651"/>
    </source>
</evidence>
<dbReference type="GO" id="GO:0005886">
    <property type="term" value="C:plasma membrane"/>
    <property type="evidence" value="ECO:0007669"/>
    <property type="project" value="UniProtKB-SubCell"/>
</dbReference>
<evidence type="ECO:0000256" key="7">
    <source>
        <dbReference type="SAM" id="MobiDB-lite"/>
    </source>
</evidence>
<keyword evidence="2" id="KW-0813">Transport</keyword>
<feature type="transmembrane region" description="Helical" evidence="8">
    <location>
        <begin position="208"/>
        <end position="225"/>
    </location>
</feature>
<keyword evidence="10" id="KW-1185">Reference proteome</keyword>
<feature type="transmembrane region" description="Helical" evidence="8">
    <location>
        <begin position="758"/>
        <end position="780"/>
    </location>
</feature>
<feature type="transmembrane region" description="Helical" evidence="8">
    <location>
        <begin position="301"/>
        <end position="322"/>
    </location>
</feature>
<feature type="transmembrane region" description="Helical" evidence="8">
    <location>
        <begin position="434"/>
        <end position="458"/>
    </location>
</feature>
<name>A0ABD3PKV8_9STRA</name>
<accession>A0ABD3PKV8</accession>
<evidence type="ECO:0000256" key="8">
    <source>
        <dbReference type="SAM" id="Phobius"/>
    </source>
</evidence>
<feature type="transmembrane region" description="Helical" evidence="8">
    <location>
        <begin position="616"/>
        <end position="640"/>
    </location>
</feature>
<dbReference type="PANTHER" id="PTHR30047">
    <property type="entry name" value="HIGH-AFFINITY CHOLINE TRANSPORT PROTEIN-RELATED"/>
    <property type="match status" value="1"/>
</dbReference>
<feature type="compositionally biased region" description="Polar residues" evidence="7">
    <location>
        <begin position="21"/>
        <end position="31"/>
    </location>
</feature>
<feature type="transmembrane region" description="Helical" evidence="8">
    <location>
        <begin position="261"/>
        <end position="280"/>
    </location>
</feature>
<evidence type="ECO:0000256" key="2">
    <source>
        <dbReference type="ARBA" id="ARBA00022448"/>
    </source>
</evidence>
<evidence type="ECO:0000256" key="4">
    <source>
        <dbReference type="ARBA" id="ARBA00022692"/>
    </source>
</evidence>